<evidence type="ECO:0000256" key="1">
    <source>
        <dbReference type="SAM" id="Phobius"/>
    </source>
</evidence>
<sequence length="51" mass="6399">MPQMAPLWWEYLYILTLIMMMITSIFIYHNKINKLMKKSLKYSTKNINWKW</sequence>
<geneLocation type="mitochondrion" evidence="2"/>
<keyword evidence="1" id="KW-0472">Membrane</keyword>
<keyword evidence="2" id="KW-0496">Mitochondrion</keyword>
<dbReference type="AlphaFoldDB" id="A0A5P8DK33"/>
<evidence type="ECO:0000313" key="2">
    <source>
        <dbReference type="EMBL" id="QFP99293.1"/>
    </source>
</evidence>
<reference evidence="2" key="1">
    <citation type="journal article" date="2019" name="Kun Chong Fen Lei Xue Bao">
        <title>The mitochondrial genomes of Macrocheraia grandis grandis and Myrmoplasta mira and the unique mitogenome rearrangement in Pyrrhocoroidea (Hemiptera: Heteroptera: Pentatomomorpha).</title>
        <authorList>
            <person name="Men Y."/>
            <person name="Kment P."/>
            <person name="Stahlavsky F."/>
            <person name="Ye F."/>
            <person name="Wang Y."/>
            <person name="Xie Q."/>
        </authorList>
    </citation>
    <scope>NUCLEOTIDE SEQUENCE</scope>
</reference>
<keyword evidence="1" id="KW-0812">Transmembrane</keyword>
<protein>
    <submittedName>
        <fullName evidence="2">ATP synthase F0 subunit 8</fullName>
    </submittedName>
</protein>
<organism evidence="2">
    <name type="scientific">Myrmoplasta mira</name>
    <dbReference type="NCBI Taxonomy" id="2653830"/>
    <lineage>
        <taxon>Eukaryota</taxon>
        <taxon>Metazoa</taxon>
        <taxon>Ecdysozoa</taxon>
        <taxon>Arthropoda</taxon>
        <taxon>Hexapoda</taxon>
        <taxon>Insecta</taxon>
        <taxon>Pterygota</taxon>
        <taxon>Neoptera</taxon>
        <taxon>Paraneoptera</taxon>
        <taxon>Hemiptera</taxon>
        <taxon>Heteroptera</taxon>
        <taxon>Panheteroptera</taxon>
        <taxon>Pentatomomorpha</taxon>
        <taxon>Pyrrhocoroidea</taxon>
        <taxon>Pyrrhocoridae</taxon>
        <taxon>Myrmoplasta</taxon>
    </lineage>
</organism>
<dbReference type="EMBL" id="MK809516">
    <property type="protein sequence ID" value="QFP99293.1"/>
    <property type="molecule type" value="Genomic_DNA"/>
</dbReference>
<keyword evidence="1" id="KW-1133">Transmembrane helix</keyword>
<proteinExistence type="predicted"/>
<accession>A0A5P8DK33</accession>
<gene>
    <name evidence="2" type="primary">ATP8</name>
</gene>
<name>A0A5P8DK33_9HEMI</name>
<feature type="transmembrane region" description="Helical" evidence="1">
    <location>
        <begin position="12"/>
        <end position="29"/>
    </location>
</feature>